<sequence length="104" mass="12029">MKIENIVFIENRLYPNSTQIYFENIQLDCKEFYVPVGDYTQPIGFLKFKQIAKKGCFELSSLETQDCHNPYPQFSLSGVLYSRQEALAAHQSLIAYVQETDPKP</sequence>
<protein>
    <submittedName>
        <fullName evidence="1">Uncharacterized protein</fullName>
    </submittedName>
</protein>
<dbReference type="EMBL" id="APQI01000004">
    <property type="protein sequence ID" value="ENV99009.1"/>
    <property type="molecule type" value="Genomic_DNA"/>
</dbReference>
<organism evidence="1 2">
    <name type="scientific">Acinetobacter calcoaceticus DSM 30006 = CIP 81.8</name>
    <dbReference type="NCBI Taxonomy" id="981331"/>
    <lineage>
        <taxon>Bacteria</taxon>
        <taxon>Pseudomonadati</taxon>
        <taxon>Pseudomonadota</taxon>
        <taxon>Gammaproteobacteria</taxon>
        <taxon>Moraxellales</taxon>
        <taxon>Moraxellaceae</taxon>
        <taxon>Acinetobacter</taxon>
        <taxon>Acinetobacter calcoaceticus/baumannii complex</taxon>
    </lineage>
</organism>
<reference evidence="1 2" key="1">
    <citation type="submission" date="2013-02" db="EMBL/GenBank/DDBJ databases">
        <title>The Genome Sequence of Acinetobacter calcoaceticus CIP 81.8.</title>
        <authorList>
            <consortium name="The Broad Institute Genome Sequencing Platform"/>
            <consortium name="The Broad Institute Genome Sequencing Center for Infectious Disease"/>
            <person name="Cerqueira G."/>
            <person name="Feldgarden M."/>
            <person name="Courvalin P."/>
            <person name="Perichon B."/>
            <person name="Grillot-Courvalin C."/>
            <person name="Clermont D."/>
            <person name="Rocha E."/>
            <person name="Yoon E.-J."/>
            <person name="Nemec A."/>
            <person name="Walker B."/>
            <person name="Young S.K."/>
            <person name="Zeng Q."/>
            <person name="Gargeya S."/>
            <person name="Fitzgerald M."/>
            <person name="Haas B."/>
            <person name="Abouelleil A."/>
            <person name="Alvarado L."/>
            <person name="Arachchi H.M."/>
            <person name="Berlin A.M."/>
            <person name="Chapman S.B."/>
            <person name="Dewar J."/>
            <person name="Goldberg J."/>
            <person name="Griggs A."/>
            <person name="Gujja S."/>
            <person name="Hansen M."/>
            <person name="Howarth C."/>
            <person name="Imamovic A."/>
            <person name="Larimer J."/>
            <person name="McCowan C."/>
            <person name="Murphy C."/>
            <person name="Neiman D."/>
            <person name="Pearson M."/>
            <person name="Priest M."/>
            <person name="Roberts A."/>
            <person name="Saif S."/>
            <person name="Shea T."/>
            <person name="Sisk P."/>
            <person name="Sykes S."/>
            <person name="Wortman J."/>
            <person name="Nusbaum C."/>
            <person name="Birren B."/>
        </authorList>
    </citation>
    <scope>NUCLEOTIDE SEQUENCE [LARGE SCALE GENOMIC DNA]</scope>
    <source>
        <strain evidence="1 2">CIP 81.8</strain>
    </source>
</reference>
<evidence type="ECO:0000313" key="2">
    <source>
        <dbReference type="Proteomes" id="UP000013024"/>
    </source>
</evidence>
<name>A0ABN0K5Z2_ACICA</name>
<proteinExistence type="predicted"/>
<dbReference type="Proteomes" id="UP000013024">
    <property type="component" value="Unassembled WGS sequence"/>
</dbReference>
<accession>A0ABN0K5Z2</accession>
<keyword evidence="2" id="KW-1185">Reference proteome</keyword>
<evidence type="ECO:0000313" key="1">
    <source>
        <dbReference type="EMBL" id="ENV99009.1"/>
    </source>
</evidence>
<gene>
    <name evidence="1" type="ORF">F936_02092</name>
</gene>
<comment type="caution">
    <text evidence="1">The sequence shown here is derived from an EMBL/GenBank/DDBJ whole genome shotgun (WGS) entry which is preliminary data.</text>
</comment>